<keyword evidence="3" id="KW-1185">Reference proteome</keyword>
<proteinExistence type="predicted"/>
<gene>
    <name evidence="2" type="ORF">JYK02_20120</name>
</gene>
<evidence type="ECO:0000313" key="3">
    <source>
        <dbReference type="Proteomes" id="UP000664052"/>
    </source>
</evidence>
<reference evidence="2 3" key="1">
    <citation type="submission" date="2021-02" db="EMBL/GenBank/DDBJ databases">
        <title>De Novo genome assembly of isolated myxobacteria.</title>
        <authorList>
            <person name="Stevens D.C."/>
        </authorList>
    </citation>
    <scope>NUCLEOTIDE SEQUENCE [LARGE SCALE GENOMIC DNA]</scope>
    <source>
        <strain evidence="2 3">ATCC 29039</strain>
    </source>
</reference>
<dbReference type="Proteomes" id="UP000664052">
    <property type="component" value="Unassembled WGS sequence"/>
</dbReference>
<feature type="signal peptide" evidence="1">
    <location>
        <begin position="1"/>
        <end position="19"/>
    </location>
</feature>
<accession>A0ABS3DDT4</accession>
<dbReference type="EMBL" id="JAFIMU010000007">
    <property type="protein sequence ID" value="MBN8229823.1"/>
    <property type="molecule type" value="Genomic_DNA"/>
</dbReference>
<keyword evidence="1" id="KW-0732">Signal</keyword>
<evidence type="ECO:0008006" key="4">
    <source>
        <dbReference type="Google" id="ProtNLM"/>
    </source>
</evidence>
<name>A0ABS3DDT4_9BACT</name>
<feature type="chain" id="PRO_5046659595" description="Lipoprotein" evidence="1">
    <location>
        <begin position="20"/>
        <end position="235"/>
    </location>
</feature>
<evidence type="ECO:0000256" key="1">
    <source>
        <dbReference type="SAM" id="SignalP"/>
    </source>
</evidence>
<dbReference type="RefSeq" id="WP_207053239.1">
    <property type="nucleotide sequence ID" value="NZ_JAFIMU010000007.1"/>
</dbReference>
<sequence>MRGVLGLGALALSLMAGCAAETKLRPTPEAGILQNGKSSAITETQGVRLTADGAAWKGSPSDLERRVTPVYVRLENHGQRALRIKYPDFALVGQESHFRYSALQPLSLRQATSSREQEAPARYVPAMYPRGRLWVGGGYGYGPWGGWGPGWYGGPFYSPYYYYPPYYEEPLPTRDMLNNALPEGTLEPGGTQEGFLYFQGVARREDAVTLQVKLVDAQTEQPFGMLDIPFQVSTK</sequence>
<evidence type="ECO:0000313" key="2">
    <source>
        <dbReference type="EMBL" id="MBN8229823.1"/>
    </source>
</evidence>
<comment type="caution">
    <text evidence="2">The sequence shown here is derived from an EMBL/GenBank/DDBJ whole genome shotgun (WGS) entry which is preliminary data.</text>
</comment>
<protein>
    <recommendedName>
        <fullName evidence="4">Lipoprotein</fullName>
    </recommendedName>
</protein>
<organism evidence="2 3">
    <name type="scientific">Corallococcus macrosporus</name>
    <dbReference type="NCBI Taxonomy" id="35"/>
    <lineage>
        <taxon>Bacteria</taxon>
        <taxon>Pseudomonadati</taxon>
        <taxon>Myxococcota</taxon>
        <taxon>Myxococcia</taxon>
        <taxon>Myxococcales</taxon>
        <taxon>Cystobacterineae</taxon>
        <taxon>Myxococcaceae</taxon>
        <taxon>Corallococcus</taxon>
    </lineage>
</organism>
<dbReference type="PROSITE" id="PS51257">
    <property type="entry name" value="PROKAR_LIPOPROTEIN"/>
    <property type="match status" value="1"/>
</dbReference>